<organism evidence="3 4">
    <name type="scientific">Vigna mungo</name>
    <name type="common">Black gram</name>
    <name type="synonym">Phaseolus mungo</name>
    <dbReference type="NCBI Taxonomy" id="3915"/>
    <lineage>
        <taxon>Eukaryota</taxon>
        <taxon>Viridiplantae</taxon>
        <taxon>Streptophyta</taxon>
        <taxon>Embryophyta</taxon>
        <taxon>Tracheophyta</taxon>
        <taxon>Spermatophyta</taxon>
        <taxon>Magnoliopsida</taxon>
        <taxon>eudicotyledons</taxon>
        <taxon>Gunneridae</taxon>
        <taxon>Pentapetalae</taxon>
        <taxon>rosids</taxon>
        <taxon>fabids</taxon>
        <taxon>Fabales</taxon>
        <taxon>Fabaceae</taxon>
        <taxon>Papilionoideae</taxon>
        <taxon>50 kb inversion clade</taxon>
        <taxon>NPAAA clade</taxon>
        <taxon>indigoferoid/millettioid clade</taxon>
        <taxon>Phaseoleae</taxon>
        <taxon>Vigna</taxon>
    </lineage>
</organism>
<evidence type="ECO:0000259" key="2">
    <source>
        <dbReference type="PROSITE" id="PS50011"/>
    </source>
</evidence>
<feature type="domain" description="Protein kinase" evidence="2">
    <location>
        <begin position="1"/>
        <end position="98"/>
    </location>
</feature>
<feature type="compositionally biased region" description="Polar residues" evidence="1">
    <location>
        <begin position="132"/>
        <end position="145"/>
    </location>
</feature>
<accession>A0AAQ3S3W7</accession>
<dbReference type="Proteomes" id="UP001374535">
    <property type="component" value="Chromosome 4"/>
</dbReference>
<feature type="non-terminal residue" evidence="3">
    <location>
        <position position="1"/>
    </location>
</feature>
<proteinExistence type="predicted"/>
<dbReference type="GO" id="GO:0004714">
    <property type="term" value="F:transmembrane receptor protein tyrosine kinase activity"/>
    <property type="evidence" value="ECO:0007669"/>
    <property type="project" value="InterPro"/>
</dbReference>
<protein>
    <recommendedName>
        <fullName evidence="2">Protein kinase domain-containing protein</fullName>
    </recommendedName>
</protein>
<dbReference type="PANTHER" id="PTHR27003:SF434">
    <property type="entry name" value="RECEPTOR-LIKE PROTEIN KINASE FERONIA"/>
    <property type="match status" value="1"/>
</dbReference>
<evidence type="ECO:0000313" key="3">
    <source>
        <dbReference type="EMBL" id="WVZ14749.1"/>
    </source>
</evidence>
<dbReference type="AlphaFoldDB" id="A0AAQ3S3W7"/>
<dbReference type="EMBL" id="CP144697">
    <property type="protein sequence ID" value="WVZ14749.1"/>
    <property type="molecule type" value="Genomic_DNA"/>
</dbReference>
<feature type="region of interest" description="Disordered" evidence="1">
    <location>
        <begin position="130"/>
        <end position="150"/>
    </location>
</feature>
<evidence type="ECO:0000313" key="4">
    <source>
        <dbReference type="Proteomes" id="UP001374535"/>
    </source>
</evidence>
<keyword evidence="4" id="KW-1185">Reference proteome</keyword>
<reference evidence="3 4" key="1">
    <citation type="journal article" date="2023" name="Life. Sci Alliance">
        <title>Evolutionary insights into 3D genome organization and epigenetic landscape of Vigna mungo.</title>
        <authorList>
            <person name="Junaid A."/>
            <person name="Singh B."/>
            <person name="Bhatia S."/>
        </authorList>
    </citation>
    <scope>NUCLEOTIDE SEQUENCE [LARGE SCALE GENOMIC DNA]</scope>
    <source>
        <strain evidence="3">Urdbean</strain>
    </source>
</reference>
<dbReference type="InterPro" id="IPR000719">
    <property type="entry name" value="Prot_kinase_dom"/>
</dbReference>
<sequence>QQLTEKSDVYSFGVVLFELLCARPPLIRTAEKKQVSLADWARHCYQNGTIAQIVDPTLKGRIAPECLRKFCEIGVSCLLDDGTQRPSMNDVVWMLEFALQLQESAEQRDNANVIGGEGGNERREEGMEDLFSSGTSVGQVSDFNKSSGSVVSVSTSSEELSSSYKESDRLVSGTVFSEIVDPKPR</sequence>
<name>A0AAQ3S3W7_VIGMU</name>
<dbReference type="InterPro" id="IPR001245">
    <property type="entry name" value="Ser-Thr/Tyr_kinase_cat_dom"/>
</dbReference>
<dbReference type="PROSITE" id="PS50011">
    <property type="entry name" value="PROTEIN_KINASE_DOM"/>
    <property type="match status" value="1"/>
</dbReference>
<dbReference type="Pfam" id="PF07714">
    <property type="entry name" value="PK_Tyr_Ser-Thr"/>
    <property type="match status" value="1"/>
</dbReference>
<dbReference type="InterPro" id="IPR045272">
    <property type="entry name" value="ANXUR1/2-like"/>
</dbReference>
<dbReference type="InterPro" id="IPR011009">
    <property type="entry name" value="Kinase-like_dom_sf"/>
</dbReference>
<dbReference type="SUPFAM" id="SSF56112">
    <property type="entry name" value="Protein kinase-like (PK-like)"/>
    <property type="match status" value="1"/>
</dbReference>
<gene>
    <name evidence="3" type="ORF">V8G54_012315</name>
</gene>
<dbReference type="Gene3D" id="1.10.510.10">
    <property type="entry name" value="Transferase(Phosphotransferase) domain 1"/>
    <property type="match status" value="1"/>
</dbReference>
<dbReference type="GO" id="GO:0005886">
    <property type="term" value="C:plasma membrane"/>
    <property type="evidence" value="ECO:0007669"/>
    <property type="project" value="TreeGrafter"/>
</dbReference>
<dbReference type="GO" id="GO:0009506">
    <property type="term" value="C:plasmodesma"/>
    <property type="evidence" value="ECO:0007669"/>
    <property type="project" value="TreeGrafter"/>
</dbReference>
<dbReference type="GO" id="GO:0005524">
    <property type="term" value="F:ATP binding"/>
    <property type="evidence" value="ECO:0007669"/>
    <property type="project" value="InterPro"/>
</dbReference>
<dbReference type="PANTHER" id="PTHR27003">
    <property type="entry name" value="OS07G0166700 PROTEIN"/>
    <property type="match status" value="1"/>
</dbReference>
<evidence type="ECO:0000256" key="1">
    <source>
        <dbReference type="SAM" id="MobiDB-lite"/>
    </source>
</evidence>